<dbReference type="EMBL" id="CP034210">
    <property type="protein sequence ID" value="QBZ66712.1"/>
    <property type="molecule type" value="Genomic_DNA"/>
</dbReference>
<gene>
    <name evidence="3" type="ORF">PoMZ_13697</name>
</gene>
<evidence type="ECO:0000313" key="4">
    <source>
        <dbReference type="Proteomes" id="UP000294847"/>
    </source>
</evidence>
<proteinExistence type="predicted"/>
<dbReference type="Gene3D" id="4.10.240.10">
    <property type="entry name" value="Zn(2)-C6 fungal-type DNA-binding domain"/>
    <property type="match status" value="1"/>
</dbReference>
<feature type="non-terminal residue" evidence="3">
    <location>
        <position position="335"/>
    </location>
</feature>
<dbReference type="AlphaFoldDB" id="A0A4P7NW69"/>
<keyword evidence="1" id="KW-0539">Nucleus</keyword>
<dbReference type="SUPFAM" id="SSF57701">
    <property type="entry name" value="Zn2/Cys6 DNA-binding domain"/>
    <property type="match status" value="1"/>
</dbReference>
<dbReference type="CDD" id="cd00067">
    <property type="entry name" value="GAL4"/>
    <property type="match status" value="1"/>
</dbReference>
<dbReference type="InterPro" id="IPR036864">
    <property type="entry name" value="Zn2-C6_fun-type_DNA-bd_sf"/>
</dbReference>
<dbReference type="Pfam" id="PF00172">
    <property type="entry name" value="Zn_clus"/>
    <property type="match status" value="1"/>
</dbReference>
<name>A0A4P7NW69_PYROR</name>
<feature type="non-terminal residue" evidence="3">
    <location>
        <position position="1"/>
    </location>
</feature>
<evidence type="ECO:0000256" key="1">
    <source>
        <dbReference type="ARBA" id="ARBA00023242"/>
    </source>
</evidence>
<evidence type="ECO:0000313" key="3">
    <source>
        <dbReference type="EMBL" id="QBZ66712.1"/>
    </source>
</evidence>
<feature type="domain" description="Zn(2)-C6 fungal-type" evidence="2">
    <location>
        <begin position="1"/>
        <end position="35"/>
    </location>
</feature>
<evidence type="ECO:0000259" key="2">
    <source>
        <dbReference type="Pfam" id="PF00172"/>
    </source>
</evidence>
<protein>
    <recommendedName>
        <fullName evidence="2">Zn(2)-C6 fungal-type domain-containing protein</fullName>
    </recommendedName>
</protein>
<reference evidence="3 4" key="1">
    <citation type="journal article" date="2019" name="Mol. Biol. Evol.">
        <title>Blast fungal genomes show frequent chromosomal changes, gene gains and losses, and effector gene turnover.</title>
        <authorList>
            <person name="Gomez Luciano L.B."/>
            <person name="Jason Tsai I."/>
            <person name="Chuma I."/>
            <person name="Tosa Y."/>
            <person name="Chen Y.H."/>
            <person name="Li J.Y."/>
            <person name="Li M.Y."/>
            <person name="Jade Lu M.Y."/>
            <person name="Nakayashiki H."/>
            <person name="Li W.H."/>
        </authorList>
    </citation>
    <scope>NUCLEOTIDE SEQUENCE [LARGE SCALE GENOMIC DNA]</scope>
    <source>
        <strain evidence="3">MZ5-1-6</strain>
    </source>
</reference>
<dbReference type="InterPro" id="IPR001138">
    <property type="entry name" value="Zn2Cys6_DnaBD"/>
</dbReference>
<sequence>QCRKRKVRCIVSSGDSKVCSNCIRLNKDCIFTAKARPVPEHKGKPNFPNTQNIAGWIGANVSQTTTELSNLDAPDAYADDTTWLLGDTICGQPPVTIADAASPALFPVQTIDQNQPSLLIEPQTPLTATPCNLTTRLPGLSKGCTCKNIGPHTGRRRWDYIQIMSELYGRTDHAVNVCAGLPPVALTGAHTRKTLQPVALSTVTTRNAFPRNTHLYVDRKHCAGAAVSKGSRQQDVVGPLLETALGNGKQETWARPWFAPLVHPVDGGPWWNSVTEAPHASHSHWESAPGLEDGKNSIAFMSTLWRWASPGTNGGLSCGWTCTGCRRLFEAFYSH</sequence>
<accession>A0A4P7NW69</accession>
<dbReference type="GO" id="GO:0008270">
    <property type="term" value="F:zinc ion binding"/>
    <property type="evidence" value="ECO:0007669"/>
    <property type="project" value="InterPro"/>
</dbReference>
<dbReference type="GO" id="GO:0000981">
    <property type="term" value="F:DNA-binding transcription factor activity, RNA polymerase II-specific"/>
    <property type="evidence" value="ECO:0007669"/>
    <property type="project" value="InterPro"/>
</dbReference>
<dbReference type="Proteomes" id="UP000294847">
    <property type="component" value="Chromosome 7"/>
</dbReference>
<organism evidence="3 4">
    <name type="scientific">Pyricularia oryzae</name>
    <name type="common">Rice blast fungus</name>
    <name type="synonym">Magnaporthe oryzae</name>
    <dbReference type="NCBI Taxonomy" id="318829"/>
    <lineage>
        <taxon>Eukaryota</taxon>
        <taxon>Fungi</taxon>
        <taxon>Dikarya</taxon>
        <taxon>Ascomycota</taxon>
        <taxon>Pezizomycotina</taxon>
        <taxon>Sordariomycetes</taxon>
        <taxon>Sordariomycetidae</taxon>
        <taxon>Magnaporthales</taxon>
        <taxon>Pyriculariaceae</taxon>
        <taxon>Pyricularia</taxon>
    </lineage>
</organism>